<keyword evidence="2" id="KW-1185">Reference proteome</keyword>
<accession>A0AA39I398</accession>
<dbReference type="EMBL" id="JAUCMV010000002">
    <property type="protein sequence ID" value="KAK0417036.1"/>
    <property type="molecule type" value="Genomic_DNA"/>
</dbReference>
<reference evidence="1" key="1">
    <citation type="submission" date="2023-06" db="EMBL/GenBank/DDBJ databases">
        <title>Genomic analysis of the entomopathogenic nematode Steinernema hermaphroditum.</title>
        <authorList>
            <person name="Schwarz E.M."/>
            <person name="Heppert J.K."/>
            <person name="Baniya A."/>
            <person name="Schwartz H.T."/>
            <person name="Tan C.-H."/>
            <person name="Antoshechkin I."/>
            <person name="Sternberg P.W."/>
            <person name="Goodrich-Blair H."/>
            <person name="Dillman A.R."/>
        </authorList>
    </citation>
    <scope>NUCLEOTIDE SEQUENCE</scope>
    <source>
        <strain evidence="1">PS9179</strain>
        <tissue evidence="1">Whole animal</tissue>
    </source>
</reference>
<dbReference type="AlphaFoldDB" id="A0AA39I398"/>
<proteinExistence type="predicted"/>
<gene>
    <name evidence="1" type="ORF">QR680_012797</name>
</gene>
<protein>
    <submittedName>
        <fullName evidence="1">Uncharacterized protein</fullName>
    </submittedName>
</protein>
<evidence type="ECO:0000313" key="2">
    <source>
        <dbReference type="Proteomes" id="UP001175271"/>
    </source>
</evidence>
<organism evidence="1 2">
    <name type="scientific">Steinernema hermaphroditum</name>
    <dbReference type="NCBI Taxonomy" id="289476"/>
    <lineage>
        <taxon>Eukaryota</taxon>
        <taxon>Metazoa</taxon>
        <taxon>Ecdysozoa</taxon>
        <taxon>Nematoda</taxon>
        <taxon>Chromadorea</taxon>
        <taxon>Rhabditida</taxon>
        <taxon>Tylenchina</taxon>
        <taxon>Panagrolaimomorpha</taxon>
        <taxon>Strongyloidoidea</taxon>
        <taxon>Steinernematidae</taxon>
        <taxon>Steinernema</taxon>
    </lineage>
</organism>
<comment type="caution">
    <text evidence="1">The sequence shown here is derived from an EMBL/GenBank/DDBJ whole genome shotgun (WGS) entry which is preliminary data.</text>
</comment>
<dbReference type="Proteomes" id="UP001175271">
    <property type="component" value="Unassembled WGS sequence"/>
</dbReference>
<sequence length="75" mass="8501">MGWYFALTGLGEWKKRFCGTLVVGVCIMFAPPGRVNEKRCVQIIVEARNTRLQIGHHVLTKIVVLIEEERCDPSS</sequence>
<evidence type="ECO:0000313" key="1">
    <source>
        <dbReference type="EMBL" id="KAK0417036.1"/>
    </source>
</evidence>
<name>A0AA39I398_9BILA</name>